<keyword evidence="3" id="KW-1185">Reference proteome</keyword>
<comment type="caution">
    <text evidence="2">The sequence shown here is derived from an EMBL/GenBank/DDBJ whole genome shotgun (WGS) entry which is preliminary data.</text>
</comment>
<evidence type="ECO:0000256" key="1">
    <source>
        <dbReference type="SAM" id="SignalP"/>
    </source>
</evidence>
<dbReference type="InterPro" id="IPR021428">
    <property type="entry name" value="DUF3078"/>
</dbReference>
<keyword evidence="1" id="KW-0732">Signal</keyword>
<feature type="chain" id="PRO_5046165894" evidence="1">
    <location>
        <begin position="22"/>
        <end position="323"/>
    </location>
</feature>
<evidence type="ECO:0000313" key="3">
    <source>
        <dbReference type="Proteomes" id="UP001597508"/>
    </source>
</evidence>
<name>A0ABW5LT84_9FLAO</name>
<feature type="signal peptide" evidence="1">
    <location>
        <begin position="1"/>
        <end position="21"/>
    </location>
</feature>
<protein>
    <submittedName>
        <fullName evidence="2">DUF3078 domain-containing protein</fullName>
    </submittedName>
</protein>
<organism evidence="2 3">
    <name type="scientific">Pseudotenacibaculum haliotis</name>
    <dbReference type="NCBI Taxonomy" id="1862138"/>
    <lineage>
        <taxon>Bacteria</taxon>
        <taxon>Pseudomonadati</taxon>
        <taxon>Bacteroidota</taxon>
        <taxon>Flavobacteriia</taxon>
        <taxon>Flavobacteriales</taxon>
        <taxon>Flavobacteriaceae</taxon>
        <taxon>Pseudotenacibaculum</taxon>
    </lineage>
</organism>
<proteinExistence type="predicted"/>
<reference evidence="3" key="1">
    <citation type="journal article" date="2019" name="Int. J. Syst. Evol. Microbiol.">
        <title>The Global Catalogue of Microorganisms (GCM) 10K type strain sequencing project: providing services to taxonomists for standard genome sequencing and annotation.</title>
        <authorList>
            <consortium name="The Broad Institute Genomics Platform"/>
            <consortium name="The Broad Institute Genome Sequencing Center for Infectious Disease"/>
            <person name="Wu L."/>
            <person name="Ma J."/>
        </authorList>
    </citation>
    <scope>NUCLEOTIDE SEQUENCE [LARGE SCALE GENOMIC DNA]</scope>
    <source>
        <strain evidence="3">KCTC 52127</strain>
    </source>
</reference>
<sequence>MISTKRAFILIFVFVSTLGVAQTTNDSIRKADSITKAILTKKVDSINKVLKAIKEREDKEKKKNEVPKKWTVNGRMTFLFNQSSFTNWSAGGNNTVSGALGLNYDFNYVKGKWKWDNKIISSYGSSHVSGQGYRKTDDRFEYNSVLGYKAGGHWYFSFFNNFISQFSKGFDYSKDPKLLVSNALSPAYLSFAPGILWRKSQDLRINIAPGTARFTFVSDRFAGQYGTDPGKTSNFSMGFNLSGYLKFKLMKDLTMENIIALYADYLDNPQNVDVNYQMNLYVSLNKYLSMNLTLHTISDTNASTRVQFRELFGVGVNYTFHKI</sequence>
<accession>A0ABW5LT84</accession>
<dbReference type="Pfam" id="PF11276">
    <property type="entry name" value="DUF3078"/>
    <property type="match status" value="1"/>
</dbReference>
<dbReference type="EMBL" id="JBHULH010000001">
    <property type="protein sequence ID" value="MFD2566572.1"/>
    <property type="molecule type" value="Genomic_DNA"/>
</dbReference>
<gene>
    <name evidence="2" type="ORF">ACFSRZ_04265</name>
</gene>
<dbReference type="Proteomes" id="UP001597508">
    <property type="component" value="Unassembled WGS sequence"/>
</dbReference>
<evidence type="ECO:0000313" key="2">
    <source>
        <dbReference type="EMBL" id="MFD2566572.1"/>
    </source>
</evidence>
<dbReference type="RefSeq" id="WP_379665277.1">
    <property type="nucleotide sequence ID" value="NZ_JBHULH010000001.1"/>
</dbReference>